<keyword evidence="1" id="KW-0596">Phosphopantetheine</keyword>
<keyword evidence="3" id="KW-0808">Transferase</keyword>
<evidence type="ECO:0000256" key="4">
    <source>
        <dbReference type="PROSITE-ProRule" id="PRU01363"/>
    </source>
</evidence>
<dbReference type="SUPFAM" id="SSF47336">
    <property type="entry name" value="ACP-like"/>
    <property type="match status" value="1"/>
</dbReference>
<gene>
    <name evidence="8" type="ORF">RIF23_20560</name>
</gene>
<dbReference type="SMART" id="SM00823">
    <property type="entry name" value="PKS_PP"/>
    <property type="match status" value="1"/>
</dbReference>
<dbReference type="PANTHER" id="PTHR43775">
    <property type="entry name" value="FATTY ACID SYNTHASE"/>
    <property type="match status" value="1"/>
</dbReference>
<dbReference type="Pfam" id="PF22953">
    <property type="entry name" value="SpnB_Rossmann"/>
    <property type="match status" value="1"/>
</dbReference>
<dbReference type="SMART" id="SM00826">
    <property type="entry name" value="PKS_DH"/>
    <property type="match status" value="1"/>
</dbReference>
<evidence type="ECO:0000256" key="3">
    <source>
        <dbReference type="ARBA" id="ARBA00022679"/>
    </source>
</evidence>
<dbReference type="InterPro" id="IPR049900">
    <property type="entry name" value="PKS_mFAS_DH"/>
</dbReference>
<dbReference type="InterPro" id="IPR049552">
    <property type="entry name" value="PKS_DH_N"/>
</dbReference>
<feature type="domain" description="PKS/mFAS DH" evidence="7">
    <location>
        <begin position="162"/>
        <end position="460"/>
    </location>
</feature>
<dbReference type="SUPFAM" id="SSF51735">
    <property type="entry name" value="NAD(P)-binding Rossmann-fold domains"/>
    <property type="match status" value="3"/>
</dbReference>
<dbReference type="Gene3D" id="3.40.366.10">
    <property type="entry name" value="Malonyl-Coenzyme A Acyl Carrier Protein, domain 2"/>
    <property type="match status" value="1"/>
</dbReference>
<dbReference type="InterPro" id="IPR020843">
    <property type="entry name" value="ER"/>
</dbReference>
<comment type="caution">
    <text evidence="8">The sequence shown here is derived from an EMBL/GenBank/DDBJ whole genome shotgun (WGS) entry which is preliminary data.</text>
</comment>
<dbReference type="Gene3D" id="3.30.70.3290">
    <property type="match status" value="1"/>
</dbReference>
<dbReference type="InterPro" id="IPR011032">
    <property type="entry name" value="GroES-like_sf"/>
</dbReference>
<feature type="region of interest" description="Disordered" evidence="5">
    <location>
        <begin position="1225"/>
        <end position="1257"/>
    </location>
</feature>
<dbReference type="InterPro" id="IPR020806">
    <property type="entry name" value="PKS_PP-bd"/>
</dbReference>
<dbReference type="EMBL" id="JAVLVT010000025">
    <property type="protein sequence ID" value="MDS1272679.1"/>
    <property type="molecule type" value="Genomic_DNA"/>
</dbReference>
<dbReference type="InterPro" id="IPR036291">
    <property type="entry name" value="NAD(P)-bd_dom_sf"/>
</dbReference>
<evidence type="ECO:0000256" key="5">
    <source>
        <dbReference type="SAM" id="MobiDB-lite"/>
    </source>
</evidence>
<dbReference type="Pfam" id="PF00698">
    <property type="entry name" value="Acyl_transf_1"/>
    <property type="match status" value="1"/>
</dbReference>
<dbReference type="Gene3D" id="3.40.50.720">
    <property type="entry name" value="NAD(P)-binding Rossmann-like Domain"/>
    <property type="match status" value="1"/>
</dbReference>
<dbReference type="InterPro" id="IPR049551">
    <property type="entry name" value="PKS_DH_C"/>
</dbReference>
<evidence type="ECO:0000313" key="8">
    <source>
        <dbReference type="EMBL" id="MDS1272679.1"/>
    </source>
</evidence>
<protein>
    <submittedName>
        <fullName evidence="8">SDR family NAD(P)-dependent oxidoreductase</fullName>
    </submittedName>
</protein>
<evidence type="ECO:0000256" key="1">
    <source>
        <dbReference type="ARBA" id="ARBA00022450"/>
    </source>
</evidence>
<feature type="region of interest" description="C-terminal hotdog fold" evidence="4">
    <location>
        <begin position="310"/>
        <end position="460"/>
    </location>
</feature>
<dbReference type="SMART" id="SM01294">
    <property type="entry name" value="PKS_PP_betabranch"/>
    <property type="match status" value="1"/>
</dbReference>
<dbReference type="CDD" id="cd05195">
    <property type="entry name" value="enoyl_red"/>
    <property type="match status" value="1"/>
</dbReference>
<dbReference type="PANTHER" id="PTHR43775:SF51">
    <property type="entry name" value="INACTIVE PHENOLPHTHIOCEROL SYNTHESIS POLYKETIDE SYNTHASE TYPE I PKS1-RELATED"/>
    <property type="match status" value="1"/>
</dbReference>
<dbReference type="InterPro" id="IPR050091">
    <property type="entry name" value="PKS_NRPS_Biosynth_Enz"/>
</dbReference>
<dbReference type="SMART" id="SM00829">
    <property type="entry name" value="PKS_ER"/>
    <property type="match status" value="1"/>
</dbReference>
<dbReference type="Gene3D" id="3.90.180.10">
    <property type="entry name" value="Medium-chain alcohol dehydrogenases, catalytic domain"/>
    <property type="match status" value="1"/>
</dbReference>
<feature type="compositionally biased region" description="Polar residues" evidence="5">
    <location>
        <begin position="1239"/>
        <end position="1249"/>
    </location>
</feature>
<dbReference type="Pfam" id="PF00550">
    <property type="entry name" value="PP-binding"/>
    <property type="match status" value="1"/>
</dbReference>
<dbReference type="Gene3D" id="3.10.129.110">
    <property type="entry name" value="Polyketide synthase dehydratase"/>
    <property type="match status" value="1"/>
</dbReference>
<dbReference type="InterPro" id="IPR013968">
    <property type="entry name" value="PKS_KR"/>
</dbReference>
<dbReference type="InterPro" id="IPR036736">
    <property type="entry name" value="ACP-like_sf"/>
</dbReference>
<organism evidence="8 9">
    <name type="scientific">Lipingzhangella rawalii</name>
    <dbReference type="NCBI Taxonomy" id="2055835"/>
    <lineage>
        <taxon>Bacteria</taxon>
        <taxon>Bacillati</taxon>
        <taxon>Actinomycetota</taxon>
        <taxon>Actinomycetes</taxon>
        <taxon>Streptosporangiales</taxon>
        <taxon>Nocardiopsidaceae</taxon>
        <taxon>Lipingzhangella</taxon>
    </lineage>
</organism>
<dbReference type="InterPro" id="IPR057326">
    <property type="entry name" value="KR_dom"/>
</dbReference>
<dbReference type="Proteomes" id="UP001250214">
    <property type="component" value="Unassembled WGS sequence"/>
</dbReference>
<evidence type="ECO:0000313" key="9">
    <source>
        <dbReference type="Proteomes" id="UP001250214"/>
    </source>
</evidence>
<dbReference type="RefSeq" id="WP_310914282.1">
    <property type="nucleotide sequence ID" value="NZ_JAVLVT010000025.1"/>
</dbReference>
<keyword evidence="9" id="KW-1185">Reference proteome</keyword>
<dbReference type="InterPro" id="IPR016035">
    <property type="entry name" value="Acyl_Trfase/lysoPLipase"/>
</dbReference>
<feature type="active site" description="Proton acceptor; for dehydratase activity" evidence="4">
    <location>
        <position position="193"/>
    </location>
</feature>
<dbReference type="PROSITE" id="PS50075">
    <property type="entry name" value="CARRIER"/>
    <property type="match status" value="1"/>
</dbReference>
<dbReference type="Gene3D" id="1.10.1200.10">
    <property type="entry name" value="ACP-like"/>
    <property type="match status" value="1"/>
</dbReference>
<dbReference type="Pfam" id="PF08240">
    <property type="entry name" value="ADH_N"/>
    <property type="match status" value="1"/>
</dbReference>
<feature type="region of interest" description="Disordered" evidence="5">
    <location>
        <begin position="1351"/>
        <end position="1386"/>
    </location>
</feature>
<keyword evidence="2" id="KW-0597">Phosphoprotein</keyword>
<feature type="active site" description="Proton donor; for dehydratase activity" evidence="4">
    <location>
        <position position="369"/>
    </location>
</feature>
<dbReference type="SMART" id="SM00822">
    <property type="entry name" value="PKS_KR"/>
    <property type="match status" value="1"/>
</dbReference>
<dbReference type="Pfam" id="PF13602">
    <property type="entry name" value="ADH_zinc_N_2"/>
    <property type="match status" value="1"/>
</dbReference>
<dbReference type="PROSITE" id="PS52019">
    <property type="entry name" value="PKS_MFAS_DH"/>
    <property type="match status" value="1"/>
</dbReference>
<proteinExistence type="predicted"/>
<dbReference type="Pfam" id="PF08659">
    <property type="entry name" value="KR"/>
    <property type="match status" value="1"/>
</dbReference>
<accession>A0ABU2HCU2</accession>
<dbReference type="CDD" id="cd08956">
    <property type="entry name" value="KR_3_FAS_SDR_x"/>
    <property type="match status" value="1"/>
</dbReference>
<feature type="region of interest" description="N-terminal hotdog fold" evidence="4">
    <location>
        <begin position="162"/>
        <end position="286"/>
    </location>
</feature>
<dbReference type="SUPFAM" id="SSF52151">
    <property type="entry name" value="FabD/lysophospholipase-like"/>
    <property type="match status" value="1"/>
</dbReference>
<dbReference type="SUPFAM" id="SSF50129">
    <property type="entry name" value="GroES-like"/>
    <property type="match status" value="1"/>
</dbReference>
<reference evidence="9" key="1">
    <citation type="submission" date="2023-07" db="EMBL/GenBank/DDBJ databases">
        <title>Novel species in the genus Lipingzhangella isolated from Sambhar Salt Lake.</title>
        <authorList>
            <person name="Jiya N."/>
            <person name="Kajale S."/>
            <person name="Sharma A."/>
        </authorList>
    </citation>
    <scope>NUCLEOTIDE SEQUENCE [LARGE SCALE GENOMIC DNA]</scope>
    <source>
        <strain evidence="9">LS1_29</strain>
    </source>
</reference>
<dbReference type="InterPro" id="IPR014043">
    <property type="entry name" value="Acyl_transferase_dom"/>
</dbReference>
<evidence type="ECO:0000259" key="6">
    <source>
        <dbReference type="PROSITE" id="PS50075"/>
    </source>
</evidence>
<dbReference type="InterPro" id="IPR006162">
    <property type="entry name" value="Ppantetheine_attach_site"/>
</dbReference>
<dbReference type="Gene3D" id="3.40.50.11460">
    <property type="match status" value="1"/>
</dbReference>
<dbReference type="InterPro" id="IPR009081">
    <property type="entry name" value="PP-bd_ACP"/>
</dbReference>
<dbReference type="InterPro" id="IPR013154">
    <property type="entry name" value="ADH-like_N"/>
</dbReference>
<feature type="non-terminal residue" evidence="8">
    <location>
        <position position="1"/>
    </location>
</feature>
<evidence type="ECO:0000256" key="2">
    <source>
        <dbReference type="ARBA" id="ARBA00022553"/>
    </source>
</evidence>
<dbReference type="InterPro" id="IPR055123">
    <property type="entry name" value="SpnB-like_Rossmann"/>
</dbReference>
<dbReference type="InterPro" id="IPR001227">
    <property type="entry name" value="Ac_transferase_dom_sf"/>
</dbReference>
<sequence length="1411" mass="149519">ATQEPQIPFYSSLTGARVQDALDGEYWYRNLRHPVRLAEAVQALSAAGYRQFLEVSPHPVLTTAVQDTIGTDTHRVSGTLRRDRGDSVQMLTALSDAYVHGAEVDWEAVFRTLTPHAVADAQLRAEVADELPRYPFEQTRYWLDGSSTVHDPQSLGLESAAHPVLGASVDLPDGATVLTGSLSPARQGWLLEHTLGASPVVPGTALLDMALHAGRQVGYRHLAELTLVTPLVLPGVDTDKALMLRVVVTSVDSQGHRGLTVHTRANGSQTWTLHATGTLAPGGDTSHEDGSATVENCVGAAGAAWPPAHSRAVDVRAGYDRLEQRGHGYGPVFRALNAAWHSDTEVYAEVDLGADPTPGGFAAHPIVVDAALHALLMSRSSSDSPVEIGAESEPALLPFSWQGVRLHGTVDRRLWVRIQRVARGQQDGLVVGVSAVDQAGTSVLDVAELTLRPATAEWLPTSGEPDLHYLQWVPAPHIRTAAHGHVPHAWVALGEGLPPSIQTEMWCADVSAVARYCAGADRGPVATVTALGSVQQHDGPHRGMEHQALARTHQLLELVQAWLSEPALENSTLVVLTRGALAGTTTARVCGLEDSAAVGLLRSAQTEYPGRFVLVDLDPQDAEPTTDLVAAALATGASQVMVRDGGVYLPQLTTSVTPPPLTPPEGAEAWRLEIAEPGTLERLSLATVEQRPLEAGQVRLEVRAAGVNFRDVLIALGEYPEPAPLGAEVAGIVVETGPGVADLRPGDAVFGLAEGAVGTVAVADHHRVAPIPTGCGFSTAAALPVVFLTAYACLVEVARVQPGERVLVHAAAGGVGLAAIQIAHHLGAEVFATAHPRKWPMLRQLGIPQSRISSSRDTDFARCFRGERGEAVLDVVLNSVTGEAIDAGLELLRPGGRFVELGRSDIRDVDEVGARYPDVRYLPFNLLHTPAADVHRLLGELVRLYEDGVVQPPPVSVQDVRRAEESLRTLRESEHIGKLALTVPRPLDPRGTVLVTGGTGALGARIARHLVQRHGVANVLLVSRRGTEAPGATQLHHELTELGATVTIAAADLSVASQVAQVIELVPEEHPLTGIVHAAGLLEDATVATLTAQQLDTVLRAKIAPALHLHRLTQEHDVSAFVMFSSVQATLGGPGQAAYAAANAFLDAFAQDLRARGTAATSLAWGVWAEESGMTGHLNQRDHERLRRDGVVALSTPEALELFDQGLWSSYPFVVAAQLAPGGQGPLAKLRPRHEESAVSPQTPVSAETPQGDGTPASRRERLVAMSPGEQHRFVTDLVRNHTAQVLGHASPGSIRLDRPFRDMGFDSLTAVELRNRLGAALGLRLPATLTFDHPTPAAVRELILSQLLGDDAPPKTRDQHAGNPGTGTPAGPTPQPHTSTAADIDAMDAADLVSLALNGTQSTDASNRGE</sequence>
<dbReference type="InterPro" id="IPR020807">
    <property type="entry name" value="PKS_DH"/>
</dbReference>
<name>A0ABU2HCU2_9ACTN</name>
<dbReference type="Pfam" id="PF21089">
    <property type="entry name" value="PKS_DH_N"/>
    <property type="match status" value="1"/>
</dbReference>
<dbReference type="InterPro" id="IPR042104">
    <property type="entry name" value="PKS_dehydratase_sf"/>
</dbReference>
<dbReference type="Pfam" id="PF14765">
    <property type="entry name" value="PS-DH"/>
    <property type="match status" value="1"/>
</dbReference>
<evidence type="ECO:0000259" key="7">
    <source>
        <dbReference type="PROSITE" id="PS52019"/>
    </source>
</evidence>
<dbReference type="PROSITE" id="PS00012">
    <property type="entry name" value="PHOSPHOPANTETHEINE"/>
    <property type="match status" value="1"/>
</dbReference>
<feature type="domain" description="Carrier" evidence="6">
    <location>
        <begin position="1273"/>
        <end position="1348"/>
    </location>
</feature>
<feature type="compositionally biased region" description="Low complexity" evidence="5">
    <location>
        <begin position="1363"/>
        <end position="1386"/>
    </location>
</feature>